<evidence type="ECO:0000256" key="1">
    <source>
        <dbReference type="ARBA" id="ARBA00004418"/>
    </source>
</evidence>
<dbReference type="InterPro" id="IPR006059">
    <property type="entry name" value="SBP"/>
</dbReference>
<gene>
    <name evidence="9" type="primary">ugpB</name>
    <name evidence="9" type="ORF">NCTC11978_02178</name>
</gene>
<protein>
    <recommendedName>
        <fullName evidence="4">sn-glycerol-3-phosphate-binding periplasmic protein UgpB</fullName>
    </recommendedName>
</protein>
<evidence type="ECO:0000256" key="4">
    <source>
        <dbReference type="ARBA" id="ARBA00017470"/>
    </source>
</evidence>
<keyword evidence="8" id="KW-1133">Transmembrane helix</keyword>
<accession>A0A378IUS9</accession>
<evidence type="ECO:0000256" key="5">
    <source>
        <dbReference type="ARBA" id="ARBA00022448"/>
    </source>
</evidence>
<feature type="transmembrane region" description="Helical" evidence="8">
    <location>
        <begin position="6"/>
        <end position="26"/>
    </location>
</feature>
<keyword evidence="6" id="KW-0732">Signal</keyword>
<comment type="similarity">
    <text evidence="2">Belongs to the bacterial solute-binding protein 1 family.</text>
</comment>
<dbReference type="AlphaFoldDB" id="A0A378IUS9"/>
<feature type="transmembrane region" description="Helical" evidence="8">
    <location>
        <begin position="51"/>
        <end position="68"/>
    </location>
</feature>
<keyword evidence="7" id="KW-0574">Periplasm</keyword>
<keyword evidence="8" id="KW-0472">Membrane</keyword>
<evidence type="ECO:0000256" key="2">
    <source>
        <dbReference type="ARBA" id="ARBA00008520"/>
    </source>
</evidence>
<dbReference type="PROSITE" id="PS01037">
    <property type="entry name" value="SBP_BACTERIAL_1"/>
    <property type="match status" value="1"/>
</dbReference>
<organism evidence="9 10">
    <name type="scientific">Legionella feeleii</name>
    <dbReference type="NCBI Taxonomy" id="453"/>
    <lineage>
        <taxon>Bacteria</taxon>
        <taxon>Pseudomonadati</taxon>
        <taxon>Pseudomonadota</taxon>
        <taxon>Gammaproteobacteria</taxon>
        <taxon>Legionellales</taxon>
        <taxon>Legionellaceae</taxon>
        <taxon>Legionella</taxon>
    </lineage>
</organism>
<evidence type="ECO:0000256" key="8">
    <source>
        <dbReference type="SAM" id="Phobius"/>
    </source>
</evidence>
<comment type="subunit">
    <text evidence="3">The complex is composed of two ATP-binding proteins (UgpC), two transmembrane proteins (UgpA and UgpE) and a solute-binding protein (UgpB).</text>
</comment>
<evidence type="ECO:0000313" key="9">
    <source>
        <dbReference type="EMBL" id="STX38988.1"/>
    </source>
</evidence>
<evidence type="ECO:0000313" key="10">
    <source>
        <dbReference type="Proteomes" id="UP000254033"/>
    </source>
</evidence>
<name>A0A378IUS9_9GAMM</name>
<comment type="subcellular location">
    <subcellularLocation>
        <location evidence="1">Periplasm</location>
    </subcellularLocation>
</comment>
<proteinExistence type="inferred from homology"/>
<keyword evidence="8" id="KW-0812">Transmembrane</keyword>
<dbReference type="InterPro" id="IPR006061">
    <property type="entry name" value="SBP_1_CS"/>
</dbReference>
<dbReference type="GO" id="GO:0055085">
    <property type="term" value="P:transmembrane transport"/>
    <property type="evidence" value="ECO:0007669"/>
    <property type="project" value="InterPro"/>
</dbReference>
<reference evidence="9 10" key="1">
    <citation type="submission" date="2018-06" db="EMBL/GenBank/DDBJ databases">
        <authorList>
            <consortium name="Pathogen Informatics"/>
            <person name="Doyle S."/>
        </authorList>
    </citation>
    <scope>NUCLEOTIDE SEQUENCE [LARGE SCALE GENOMIC DNA]</scope>
    <source>
        <strain evidence="9 10">NCTC11978</strain>
    </source>
</reference>
<dbReference type="Gene3D" id="3.40.190.10">
    <property type="entry name" value="Periplasmic binding protein-like II"/>
    <property type="match status" value="2"/>
</dbReference>
<dbReference type="Pfam" id="PF13416">
    <property type="entry name" value="SBP_bac_8"/>
    <property type="match status" value="1"/>
</dbReference>
<dbReference type="SUPFAM" id="SSF53850">
    <property type="entry name" value="Periplasmic binding protein-like II"/>
    <property type="match status" value="1"/>
</dbReference>
<dbReference type="InterPro" id="IPR050490">
    <property type="entry name" value="Bact_solute-bd_prot1"/>
</dbReference>
<dbReference type="Proteomes" id="UP000254033">
    <property type="component" value="Unassembled WGS sequence"/>
</dbReference>
<evidence type="ECO:0000256" key="7">
    <source>
        <dbReference type="ARBA" id="ARBA00022764"/>
    </source>
</evidence>
<evidence type="ECO:0000256" key="6">
    <source>
        <dbReference type="ARBA" id="ARBA00022729"/>
    </source>
</evidence>
<evidence type="ECO:0000256" key="3">
    <source>
        <dbReference type="ARBA" id="ARBA00011557"/>
    </source>
</evidence>
<dbReference type="PANTHER" id="PTHR43649">
    <property type="entry name" value="ARABINOSE-BINDING PROTEIN-RELATED"/>
    <property type="match status" value="1"/>
</dbReference>
<keyword evidence="5" id="KW-0813">Transport</keyword>
<sequence>MPLDVLPSSTAVVFCLVGSVSQSSWAHRSMLILRSIFCCPARKAVRCKRRFLSLFFALFFLIPFSSSAKTEIVMWHSLAGHLGAEVKRLATNFNHSQNDYTVKLVYKGEYIEAITSFAAAFRAKQPPAIVQIFEVGTATMLYPPGIIKPVGELMQEQGFNLPEDHFLPALRAFYSEANSLLAMPFNTSIPVIYYNADALAKAGYSVFPDTWEEMEVLAAALRKAGYACAYTTAYPAWVQIESFSAIHGLPMLDAERAVVSYNNPAIIRHLERLKEWQKKYYFEYGGRTSDATVLFTSGRCPLFSQSSGAYNSLSELVRFRLGVAALPLDKQVSSRRYNNVTGGAALWAVAGQKADVYRGIAAFFAYIAQPKVQQHWHQETGYLPLGISGVYAGLAQESQHPVLRLAQADLMGQQAKEARVNFGPQNQIRAINDEALEAIFSGMKTPAEAVREAEKHANYALMRFVRITKE</sequence>
<dbReference type="EMBL" id="UGNY01000001">
    <property type="protein sequence ID" value="STX38988.1"/>
    <property type="molecule type" value="Genomic_DNA"/>
</dbReference>
<dbReference type="GO" id="GO:0042597">
    <property type="term" value="C:periplasmic space"/>
    <property type="evidence" value="ECO:0007669"/>
    <property type="project" value="UniProtKB-SubCell"/>
</dbReference>
<dbReference type="PANTHER" id="PTHR43649:SF31">
    <property type="entry name" value="SN-GLYCEROL-3-PHOSPHATE-BINDING PERIPLASMIC PROTEIN UGPB"/>
    <property type="match status" value="1"/>
</dbReference>